<proteinExistence type="inferred from homology"/>
<comment type="similarity">
    <text evidence="1 4">Belongs to the HscB family.</text>
</comment>
<evidence type="ECO:0000256" key="3">
    <source>
        <dbReference type="ARBA" id="ARBA00025596"/>
    </source>
</evidence>
<evidence type="ECO:0000256" key="2">
    <source>
        <dbReference type="ARBA" id="ARBA00023186"/>
    </source>
</evidence>
<dbReference type="EMBL" id="JAKGAS010000010">
    <property type="protein sequence ID" value="MCF2949675.1"/>
    <property type="molecule type" value="Genomic_DNA"/>
</dbReference>
<keyword evidence="8" id="KW-1185">Reference proteome</keyword>
<dbReference type="PROSITE" id="PS50076">
    <property type="entry name" value="DNAJ_2"/>
    <property type="match status" value="1"/>
</dbReference>
<protein>
    <recommendedName>
        <fullName evidence="4">Co-chaperone protein HscB homolog</fullName>
    </recommendedName>
</protein>
<comment type="subunit">
    <text evidence="4">Interacts with HscA and stimulates its ATPase activity.</text>
</comment>
<dbReference type="SUPFAM" id="SSF47144">
    <property type="entry name" value="HSC20 (HSCB), C-terminal oligomerisation domain"/>
    <property type="match status" value="1"/>
</dbReference>
<feature type="coiled-coil region" evidence="5">
    <location>
        <begin position="123"/>
        <end position="154"/>
    </location>
</feature>
<dbReference type="InterPro" id="IPR036386">
    <property type="entry name" value="HscB_C_sf"/>
</dbReference>
<gene>
    <name evidence="4 7" type="primary">hscB</name>
    <name evidence="7" type="ORF">L0668_16270</name>
</gene>
<feature type="domain" description="J" evidence="6">
    <location>
        <begin position="2"/>
        <end position="74"/>
    </location>
</feature>
<organism evidence="7 8">
    <name type="scientific">Paraglaciecola algarum</name>
    <dbReference type="NCBI Taxonomy" id="3050085"/>
    <lineage>
        <taxon>Bacteria</taxon>
        <taxon>Pseudomonadati</taxon>
        <taxon>Pseudomonadota</taxon>
        <taxon>Gammaproteobacteria</taxon>
        <taxon>Alteromonadales</taxon>
        <taxon>Alteromonadaceae</taxon>
        <taxon>Paraglaciecola</taxon>
    </lineage>
</organism>
<dbReference type="InterPro" id="IPR036869">
    <property type="entry name" value="J_dom_sf"/>
</dbReference>
<dbReference type="PANTHER" id="PTHR14021:SF15">
    <property type="entry name" value="IRON-SULFUR CLUSTER CO-CHAPERONE PROTEIN HSCB"/>
    <property type="match status" value="1"/>
</dbReference>
<evidence type="ECO:0000259" key="6">
    <source>
        <dbReference type="PROSITE" id="PS50076"/>
    </source>
</evidence>
<keyword evidence="5" id="KW-0175">Coiled coil</keyword>
<comment type="function">
    <text evidence="3 4">Co-chaperone involved in the maturation of iron-sulfur cluster-containing proteins. Seems to help targeting proteins to be folded toward HscA.</text>
</comment>
<dbReference type="Gene3D" id="1.10.287.110">
    <property type="entry name" value="DnaJ domain"/>
    <property type="match status" value="1"/>
</dbReference>
<sequence>MNHFELFNLKVSFDIDLTQVSSTYQTLQRLTHPDKFASGSQQEKLLAIQKNALVNDAYNMLKSPLLRAEYILQLRGVDLQHEQQTIKDTSFLMQQMEWREQLSEVEEQAEPLDELELLDDEIRKEITSELVELKSLLDQQTEQANQQAADLIRKLKFLYKMCAEIELKEEALSDF</sequence>
<dbReference type="NCBIfam" id="NF003449">
    <property type="entry name" value="PRK05014.1"/>
    <property type="match status" value="1"/>
</dbReference>
<dbReference type="CDD" id="cd06257">
    <property type="entry name" value="DnaJ"/>
    <property type="match status" value="1"/>
</dbReference>
<dbReference type="InterPro" id="IPR001623">
    <property type="entry name" value="DnaJ_domain"/>
</dbReference>
<keyword evidence="2 4" id="KW-0143">Chaperone</keyword>
<dbReference type="SUPFAM" id="SSF46565">
    <property type="entry name" value="Chaperone J-domain"/>
    <property type="match status" value="1"/>
</dbReference>
<dbReference type="InterPro" id="IPR009073">
    <property type="entry name" value="HscB_oligo_C"/>
</dbReference>
<evidence type="ECO:0000256" key="4">
    <source>
        <dbReference type="HAMAP-Rule" id="MF_00682"/>
    </source>
</evidence>
<dbReference type="NCBIfam" id="TIGR00714">
    <property type="entry name" value="hscB"/>
    <property type="match status" value="1"/>
</dbReference>
<name>A0ABS9DA34_9ALTE</name>
<dbReference type="Proteomes" id="UP001521137">
    <property type="component" value="Unassembled WGS sequence"/>
</dbReference>
<accession>A0ABS9DA34</accession>
<evidence type="ECO:0000313" key="8">
    <source>
        <dbReference type="Proteomes" id="UP001521137"/>
    </source>
</evidence>
<dbReference type="PANTHER" id="PTHR14021">
    <property type="entry name" value="IRON-SULFUR CLUSTER CO-CHAPERONE PROTEIN HSCB"/>
    <property type="match status" value="1"/>
</dbReference>
<dbReference type="RefSeq" id="WP_235313779.1">
    <property type="nucleotide sequence ID" value="NZ_JAKGAS010000010.1"/>
</dbReference>
<evidence type="ECO:0000313" key="7">
    <source>
        <dbReference type="EMBL" id="MCF2949675.1"/>
    </source>
</evidence>
<reference evidence="7 8" key="1">
    <citation type="submission" date="2022-01" db="EMBL/GenBank/DDBJ databases">
        <title>Paraglaciecola sp. G1-23.</title>
        <authorList>
            <person name="Jin M.S."/>
            <person name="Han D.M."/>
            <person name="Kim H.M."/>
            <person name="Jeon C.O."/>
        </authorList>
    </citation>
    <scope>NUCLEOTIDE SEQUENCE [LARGE SCALE GENOMIC DNA]</scope>
    <source>
        <strain evidence="7 8">G1-23</strain>
    </source>
</reference>
<dbReference type="Gene3D" id="1.20.1280.20">
    <property type="entry name" value="HscB, C-terminal domain"/>
    <property type="match status" value="1"/>
</dbReference>
<evidence type="ECO:0000256" key="1">
    <source>
        <dbReference type="ARBA" id="ARBA00010476"/>
    </source>
</evidence>
<dbReference type="Pfam" id="PF07743">
    <property type="entry name" value="HSCB_C"/>
    <property type="match status" value="1"/>
</dbReference>
<comment type="caution">
    <text evidence="7">The sequence shown here is derived from an EMBL/GenBank/DDBJ whole genome shotgun (WGS) entry which is preliminary data.</text>
</comment>
<dbReference type="HAMAP" id="MF_00682">
    <property type="entry name" value="HscB"/>
    <property type="match status" value="1"/>
</dbReference>
<evidence type="ECO:0000256" key="5">
    <source>
        <dbReference type="SAM" id="Coils"/>
    </source>
</evidence>
<dbReference type="SMART" id="SM00271">
    <property type="entry name" value="DnaJ"/>
    <property type="match status" value="1"/>
</dbReference>
<dbReference type="InterPro" id="IPR004640">
    <property type="entry name" value="HscB"/>
</dbReference>